<dbReference type="InterPro" id="IPR036922">
    <property type="entry name" value="Rieske_2Fe-2S_sf"/>
</dbReference>
<dbReference type="InterPro" id="IPR017941">
    <property type="entry name" value="Rieske_2Fe-2S"/>
</dbReference>
<dbReference type="Pfam" id="PF00355">
    <property type="entry name" value="Rieske"/>
    <property type="match status" value="1"/>
</dbReference>
<evidence type="ECO:0000313" key="9">
    <source>
        <dbReference type="Proteomes" id="UP000036959"/>
    </source>
</evidence>
<keyword evidence="4" id="KW-0560">Oxidoreductase</keyword>
<accession>A0A0L0MBA0</accession>
<dbReference type="GO" id="GO:0051537">
    <property type="term" value="F:2 iron, 2 sulfur cluster binding"/>
    <property type="evidence" value="ECO:0007669"/>
    <property type="project" value="UniProtKB-KW"/>
</dbReference>
<dbReference type="GO" id="GO:0046872">
    <property type="term" value="F:metal ion binding"/>
    <property type="evidence" value="ECO:0007669"/>
    <property type="project" value="UniProtKB-KW"/>
</dbReference>
<keyword evidence="6" id="KW-0411">Iron-sulfur</keyword>
<dbReference type="Proteomes" id="UP000036959">
    <property type="component" value="Unassembled WGS sequence"/>
</dbReference>
<comment type="caution">
    <text evidence="8">The sequence shown here is derived from an EMBL/GenBank/DDBJ whole genome shotgun (WGS) entry which is preliminary data.</text>
</comment>
<keyword evidence="5" id="KW-0408">Iron</keyword>
<dbReference type="PANTHER" id="PTHR43756">
    <property type="entry name" value="CHOLINE MONOOXYGENASE, CHLOROPLASTIC"/>
    <property type="match status" value="1"/>
</dbReference>
<dbReference type="Gene3D" id="2.102.10.10">
    <property type="entry name" value="Rieske [2Fe-2S] iron-sulphur domain"/>
    <property type="match status" value="1"/>
</dbReference>
<keyword evidence="9" id="KW-1185">Reference proteome</keyword>
<dbReference type="OrthoDB" id="9790995at2"/>
<evidence type="ECO:0000256" key="1">
    <source>
        <dbReference type="ARBA" id="ARBA00008751"/>
    </source>
</evidence>
<dbReference type="Gene3D" id="3.90.380.10">
    <property type="entry name" value="Naphthalene 1,2-dioxygenase Alpha Subunit, Chain A, domain 1"/>
    <property type="match status" value="1"/>
</dbReference>
<feature type="domain" description="Rieske" evidence="7">
    <location>
        <begin position="30"/>
        <end position="137"/>
    </location>
</feature>
<comment type="similarity">
    <text evidence="1">Belongs to the bacterial ring-hydroxylating dioxygenase alpha subunit family.</text>
</comment>
<evidence type="ECO:0000313" key="8">
    <source>
        <dbReference type="EMBL" id="KND59546.1"/>
    </source>
</evidence>
<proteinExistence type="inferred from homology"/>
<dbReference type="EMBL" id="LFJJ01000119">
    <property type="protein sequence ID" value="KND59546.1"/>
    <property type="molecule type" value="Genomic_DNA"/>
</dbReference>
<name>A0A0L0MBA0_9BURK</name>
<dbReference type="PROSITE" id="PS51296">
    <property type="entry name" value="RIESKE"/>
    <property type="match status" value="1"/>
</dbReference>
<keyword evidence="3" id="KW-0479">Metal-binding</keyword>
<dbReference type="PATRIC" id="fig|242163.4.peg.823"/>
<evidence type="ECO:0000256" key="2">
    <source>
        <dbReference type="ARBA" id="ARBA00022714"/>
    </source>
</evidence>
<dbReference type="RefSeq" id="WP_050454597.1">
    <property type="nucleotide sequence ID" value="NZ_LFJJ01000119.1"/>
</dbReference>
<evidence type="ECO:0000256" key="3">
    <source>
        <dbReference type="ARBA" id="ARBA00022723"/>
    </source>
</evidence>
<dbReference type="PANTHER" id="PTHR43756:SF5">
    <property type="entry name" value="CHOLINE MONOOXYGENASE, CHLOROPLASTIC"/>
    <property type="match status" value="1"/>
</dbReference>
<evidence type="ECO:0000256" key="6">
    <source>
        <dbReference type="ARBA" id="ARBA00023014"/>
    </source>
</evidence>
<dbReference type="AlphaFoldDB" id="A0A0L0MBA0"/>
<evidence type="ECO:0000256" key="5">
    <source>
        <dbReference type="ARBA" id="ARBA00023004"/>
    </source>
</evidence>
<dbReference type="InterPro" id="IPR001663">
    <property type="entry name" value="Rng_hydr_dOase-A"/>
</dbReference>
<keyword evidence="8" id="KW-0223">Dioxygenase</keyword>
<gene>
    <name evidence="8" type="ORF">BVER_01311</name>
</gene>
<dbReference type="SUPFAM" id="SSF50022">
    <property type="entry name" value="ISP domain"/>
    <property type="match status" value="1"/>
</dbReference>
<organism evidence="8 9">
    <name type="scientific">Candidatus Burkholderia verschuerenii</name>
    <dbReference type="NCBI Taxonomy" id="242163"/>
    <lineage>
        <taxon>Bacteria</taxon>
        <taxon>Pseudomonadati</taxon>
        <taxon>Pseudomonadota</taxon>
        <taxon>Betaproteobacteria</taxon>
        <taxon>Burkholderiales</taxon>
        <taxon>Burkholderiaceae</taxon>
        <taxon>Burkholderia</taxon>
    </lineage>
</organism>
<dbReference type="GO" id="GO:0051213">
    <property type="term" value="F:dioxygenase activity"/>
    <property type="evidence" value="ECO:0007669"/>
    <property type="project" value="UniProtKB-KW"/>
</dbReference>
<sequence>MQSALTVAHYIDPAIFEREQRTVFRRLWLFAGMRSALADPNAFITRSIGGLPVLLQNCDGQIRAFANQCPHRLMPIQSEPFGQARMVCPYHGWTFDHDGAVKAIPSEARLYQYDDAERQSLCLPRYAVEEVGDLVFVNLASEPMPIEQ</sequence>
<reference evidence="9" key="1">
    <citation type="submission" date="2015-06" db="EMBL/GenBank/DDBJ databases">
        <title>Comparative genomics of Burkholderia leaf nodule symbionts.</title>
        <authorList>
            <person name="Carlier A."/>
            <person name="Eberl L."/>
            <person name="Pinto-Carbo M."/>
        </authorList>
    </citation>
    <scope>NUCLEOTIDE SEQUENCE [LARGE SCALE GENOMIC DNA]</scope>
    <source>
        <strain evidence="9">UZHbot4</strain>
    </source>
</reference>
<evidence type="ECO:0000259" key="7">
    <source>
        <dbReference type="PROSITE" id="PS51296"/>
    </source>
</evidence>
<evidence type="ECO:0000256" key="4">
    <source>
        <dbReference type="ARBA" id="ARBA00023002"/>
    </source>
</evidence>
<protein>
    <submittedName>
        <fullName evidence="8">Phenylpropionate dioxygenase and related ring-hydroxylating dioxygenase, large terminal subunit</fullName>
    </submittedName>
</protein>
<dbReference type="CDD" id="cd03469">
    <property type="entry name" value="Rieske_RO_Alpha_N"/>
    <property type="match status" value="1"/>
</dbReference>
<dbReference type="PRINTS" id="PR00090">
    <property type="entry name" value="RNGDIOXGNASE"/>
</dbReference>
<keyword evidence="2" id="KW-0001">2Fe-2S</keyword>